<keyword evidence="3" id="KW-1185">Reference proteome</keyword>
<proteinExistence type="predicted"/>
<organism evidence="2 3">
    <name type="scientific">Limosa lapponica baueri</name>
    <dbReference type="NCBI Taxonomy" id="1758121"/>
    <lineage>
        <taxon>Eukaryota</taxon>
        <taxon>Metazoa</taxon>
        <taxon>Chordata</taxon>
        <taxon>Craniata</taxon>
        <taxon>Vertebrata</taxon>
        <taxon>Euteleostomi</taxon>
        <taxon>Archelosauria</taxon>
        <taxon>Archosauria</taxon>
        <taxon>Dinosauria</taxon>
        <taxon>Saurischia</taxon>
        <taxon>Theropoda</taxon>
        <taxon>Coelurosauria</taxon>
        <taxon>Aves</taxon>
        <taxon>Neognathae</taxon>
        <taxon>Neoaves</taxon>
        <taxon>Charadriiformes</taxon>
        <taxon>Scolopacidae</taxon>
        <taxon>Limosa</taxon>
    </lineage>
</organism>
<dbReference type="EMBL" id="KZ505728">
    <property type="protein sequence ID" value="PKU46117.1"/>
    <property type="molecule type" value="Genomic_DNA"/>
</dbReference>
<sequence>MMVNSSFSNRQPVTSGIPHDSILSPMLFNIFISDLDDDIQCTLTKFADDTKLSGEADTLEGRATLQEDLDRMEEWATKKLIKFNKD</sequence>
<dbReference type="GO" id="GO:0003964">
    <property type="term" value="F:RNA-directed DNA polymerase activity"/>
    <property type="evidence" value="ECO:0007669"/>
    <property type="project" value="UniProtKB-KW"/>
</dbReference>
<dbReference type="Pfam" id="PF00078">
    <property type="entry name" value="RVT_1"/>
    <property type="match status" value="1"/>
</dbReference>
<reference evidence="3" key="1">
    <citation type="submission" date="2017-11" db="EMBL/GenBank/DDBJ databases">
        <authorList>
            <person name="Lima N.C."/>
            <person name="Parody-Merino A.M."/>
            <person name="Battley P.F."/>
            <person name="Fidler A.E."/>
            <person name="Prosdocimi F."/>
        </authorList>
    </citation>
    <scope>NUCLEOTIDE SEQUENCE [LARGE SCALE GENOMIC DNA]</scope>
</reference>
<evidence type="ECO:0000313" key="2">
    <source>
        <dbReference type="EMBL" id="PKU46117.1"/>
    </source>
</evidence>
<dbReference type="OrthoDB" id="416454at2759"/>
<dbReference type="InterPro" id="IPR000477">
    <property type="entry name" value="RT_dom"/>
</dbReference>
<evidence type="ECO:0000313" key="3">
    <source>
        <dbReference type="Proteomes" id="UP000233556"/>
    </source>
</evidence>
<name>A0A2I0UJ86_LIMLA</name>
<dbReference type="AlphaFoldDB" id="A0A2I0UJ86"/>
<accession>A0A2I0UJ86</accession>
<keyword evidence="2" id="KW-0695">RNA-directed DNA polymerase</keyword>
<keyword evidence="2" id="KW-0548">Nucleotidyltransferase</keyword>
<gene>
    <name evidence="2" type="ORF">llap_3614</name>
</gene>
<reference evidence="3" key="2">
    <citation type="submission" date="2017-12" db="EMBL/GenBank/DDBJ databases">
        <title>Genome sequence of the Bar-tailed Godwit (Limosa lapponica baueri).</title>
        <authorList>
            <person name="Lima N.C.B."/>
            <person name="Parody-Merino A.M."/>
            <person name="Battley P.F."/>
            <person name="Fidler A.E."/>
            <person name="Prosdocimi F."/>
        </authorList>
    </citation>
    <scope>NUCLEOTIDE SEQUENCE [LARGE SCALE GENOMIC DNA]</scope>
</reference>
<feature type="domain" description="Reverse transcriptase" evidence="1">
    <location>
        <begin position="1"/>
        <end position="86"/>
    </location>
</feature>
<keyword evidence="2" id="KW-0808">Transferase</keyword>
<evidence type="ECO:0000259" key="1">
    <source>
        <dbReference type="PROSITE" id="PS50878"/>
    </source>
</evidence>
<dbReference type="Proteomes" id="UP000233556">
    <property type="component" value="Unassembled WGS sequence"/>
</dbReference>
<dbReference type="PANTHER" id="PTHR33332">
    <property type="entry name" value="REVERSE TRANSCRIPTASE DOMAIN-CONTAINING PROTEIN"/>
    <property type="match status" value="1"/>
</dbReference>
<protein>
    <submittedName>
        <fullName evidence="2">Rna-directed dna polymerase from mobile element jockey-like</fullName>
    </submittedName>
</protein>
<dbReference type="PROSITE" id="PS50878">
    <property type="entry name" value="RT_POL"/>
    <property type="match status" value="1"/>
</dbReference>